<protein>
    <recommendedName>
        <fullName evidence="2">Anti-sigma factor antagonist</fullName>
    </recommendedName>
</protein>
<sequence length="112" mass="11418">MDLTHEISEDMLVIKPRGRVDSDTAGAFEARCASLIGEGPTKVIVDFSELDYISSAGLRALLIAAKTAQSLGGALTLCGLRGGVEKVMSVSGFDTLLGAHAGIAEAAAALQG</sequence>
<dbReference type="PANTHER" id="PTHR33495">
    <property type="entry name" value="ANTI-SIGMA FACTOR ANTAGONIST TM_1081-RELATED-RELATED"/>
    <property type="match status" value="1"/>
</dbReference>
<dbReference type="Gene3D" id="3.30.750.24">
    <property type="entry name" value="STAS domain"/>
    <property type="match status" value="1"/>
</dbReference>
<gene>
    <name evidence="4" type="ORF">B1812_09615</name>
</gene>
<dbReference type="GO" id="GO:0043856">
    <property type="term" value="F:anti-sigma factor antagonist activity"/>
    <property type="evidence" value="ECO:0007669"/>
    <property type="project" value="InterPro"/>
</dbReference>
<dbReference type="Pfam" id="PF01740">
    <property type="entry name" value="STAS"/>
    <property type="match status" value="1"/>
</dbReference>
<dbReference type="SUPFAM" id="SSF52091">
    <property type="entry name" value="SpoIIaa-like"/>
    <property type="match status" value="1"/>
</dbReference>
<organism evidence="4 5">
    <name type="scientific">Methylocystis bryophila</name>
    <dbReference type="NCBI Taxonomy" id="655015"/>
    <lineage>
        <taxon>Bacteria</taxon>
        <taxon>Pseudomonadati</taxon>
        <taxon>Pseudomonadota</taxon>
        <taxon>Alphaproteobacteria</taxon>
        <taxon>Hyphomicrobiales</taxon>
        <taxon>Methylocystaceae</taxon>
        <taxon>Methylocystis</taxon>
    </lineage>
</organism>
<evidence type="ECO:0000256" key="2">
    <source>
        <dbReference type="RuleBase" id="RU003749"/>
    </source>
</evidence>
<keyword evidence="5" id="KW-1185">Reference proteome</keyword>
<dbReference type="STRING" id="655015.B1812_09615"/>
<evidence type="ECO:0000313" key="5">
    <source>
        <dbReference type="Proteomes" id="UP000193978"/>
    </source>
</evidence>
<accession>A0A1W6MUP1</accession>
<dbReference type="NCBIfam" id="TIGR00377">
    <property type="entry name" value="ant_ant_sig"/>
    <property type="match status" value="1"/>
</dbReference>
<dbReference type="Proteomes" id="UP000193978">
    <property type="component" value="Chromosome"/>
</dbReference>
<feature type="domain" description="STAS" evidence="3">
    <location>
        <begin position="1"/>
        <end position="110"/>
    </location>
</feature>
<dbReference type="InterPro" id="IPR003658">
    <property type="entry name" value="Anti-sigma_ant"/>
</dbReference>
<evidence type="ECO:0000313" key="4">
    <source>
        <dbReference type="EMBL" id="ARN81295.1"/>
    </source>
</evidence>
<name>A0A1W6MUP1_9HYPH</name>
<comment type="similarity">
    <text evidence="1 2">Belongs to the anti-sigma-factor antagonist family.</text>
</comment>
<dbReference type="AlphaFoldDB" id="A0A1W6MUP1"/>
<dbReference type="CDD" id="cd07043">
    <property type="entry name" value="STAS_anti-anti-sigma_factors"/>
    <property type="match status" value="1"/>
</dbReference>
<evidence type="ECO:0000259" key="3">
    <source>
        <dbReference type="PROSITE" id="PS50801"/>
    </source>
</evidence>
<reference evidence="4 5" key="1">
    <citation type="submission" date="2017-02" db="EMBL/GenBank/DDBJ databases">
        <authorList>
            <person name="Peterson S.W."/>
        </authorList>
    </citation>
    <scope>NUCLEOTIDE SEQUENCE [LARGE SCALE GENOMIC DNA]</scope>
    <source>
        <strain evidence="4 5">S285</strain>
    </source>
</reference>
<dbReference type="InterPro" id="IPR002645">
    <property type="entry name" value="STAS_dom"/>
</dbReference>
<dbReference type="KEGG" id="mbry:B1812_09615"/>
<dbReference type="EMBL" id="CP019948">
    <property type="protein sequence ID" value="ARN81295.1"/>
    <property type="molecule type" value="Genomic_DNA"/>
</dbReference>
<proteinExistence type="inferred from homology"/>
<dbReference type="PROSITE" id="PS50801">
    <property type="entry name" value="STAS"/>
    <property type="match status" value="1"/>
</dbReference>
<evidence type="ECO:0000256" key="1">
    <source>
        <dbReference type="ARBA" id="ARBA00009013"/>
    </source>
</evidence>
<dbReference type="InterPro" id="IPR036513">
    <property type="entry name" value="STAS_dom_sf"/>
</dbReference>
<dbReference type="RefSeq" id="WP_085771388.1">
    <property type="nucleotide sequence ID" value="NZ_AP027149.1"/>
</dbReference>
<dbReference type="OrthoDB" id="280847at2"/>